<feature type="domain" description="Transglutaminase-like" evidence="2">
    <location>
        <begin position="404"/>
        <end position="475"/>
    </location>
</feature>
<feature type="transmembrane region" description="Helical" evidence="1">
    <location>
        <begin position="162"/>
        <end position="181"/>
    </location>
</feature>
<dbReference type="Proteomes" id="UP000095230">
    <property type="component" value="Unassembled WGS sequence"/>
</dbReference>
<proteinExistence type="predicted"/>
<dbReference type="PANTHER" id="PTHR42736">
    <property type="entry name" value="PROTEIN-GLUTAMINE GAMMA-GLUTAMYLTRANSFERASE"/>
    <property type="match status" value="1"/>
</dbReference>
<comment type="caution">
    <text evidence="3">The sequence shown here is derived from an EMBL/GenBank/DDBJ whole genome shotgun (WGS) entry which is preliminary data.</text>
</comment>
<dbReference type="STRING" id="23.BEL05_16610"/>
<evidence type="ECO:0000313" key="3">
    <source>
        <dbReference type="EMBL" id="OEG75842.1"/>
    </source>
</evidence>
<feature type="transmembrane region" description="Helical" evidence="1">
    <location>
        <begin position="60"/>
        <end position="77"/>
    </location>
</feature>
<dbReference type="InterPro" id="IPR038765">
    <property type="entry name" value="Papain-like_cys_pep_sf"/>
</dbReference>
<feature type="transmembrane region" description="Helical" evidence="1">
    <location>
        <begin position="107"/>
        <end position="124"/>
    </location>
</feature>
<feature type="transmembrane region" description="Helical" evidence="1">
    <location>
        <begin position="35"/>
        <end position="53"/>
    </location>
</feature>
<sequence>MSLAQGEIIGRQSLLWLLMVNTLVLLPLYDKMTPWSMGICAICLLWRLGIFSGKVAKPPRYLVTALAVASAITLALVTSQIGMLNGLINLLILGYALKYIEMRDRRDVRAVVLVGYFLIAITFIEKQSLWFTIQLTLVATINTCVLVSLYRNSDSLRSTARLGTQLMLQSLPLALFLFVVLPRLPPLWLVPSANNATTGLSDEVSFGDIDQLTRSTALAFRVTFDAEQPNNAELYWRALVMENYDGKRWTQDESIKKIERAANAAANRKPPQGPFISYEVITEPSRQHWLYGMDLAYSSEADILNLPDGRLYAVSRVDKKLEYRVSSFKEAILDRRLAPNVKALNLALPEKGNPKTRALALQFKKDHPEPKARLTAMMRYFNESPYFYTLRPPQVGPQQLDDFLFENKAGFCVHYASAFAFMARATGLPARLVTGYQGGEWNRTAGYLSVYQYMAHAWVEVWLPQSGWTRYDPTAMIAPSRIDDGFDAFFNPQQSYLLESPFSTLRLRQYPLLNNLRLSLASIDYYWSKWVLGFDNERQSMILKKLLGDVTSTKLAIFMLLILATIGLAIAYSVGLLHFSRQQDKVVAGFEQICIMLAKKGVSRPINESPSDYYKRVLQHYPGLREPLNPYIDCYITLKYKPLSDAGRKRVLNRYRQTLHQARIAILRLNKTKIAP</sequence>
<keyword evidence="1" id="KW-0472">Membrane</keyword>
<dbReference type="Gene3D" id="3.10.620.30">
    <property type="match status" value="1"/>
</dbReference>
<reference evidence="3 4" key="1">
    <citation type="submission" date="2016-07" db="EMBL/GenBank/DDBJ databases">
        <title>Whole-genome of two Shewanella species isolated from a digestive organ of sea cucumber Apostichopus japonicus Selenka 1867.</title>
        <authorList>
            <person name="Hong H.-H."/>
            <person name="Choi H."/>
            <person name="Cheon S."/>
            <person name="Oh J.-S."/>
            <person name="Lee H.-G."/>
            <person name="Park C."/>
        </authorList>
    </citation>
    <scope>NUCLEOTIDE SEQUENCE [LARGE SCALE GENOMIC DNA]</scope>
    <source>
        <strain evidence="3 4">CSB03KR</strain>
    </source>
</reference>
<dbReference type="RefSeq" id="WP_069669979.1">
    <property type="nucleotide sequence ID" value="NZ_JAWWDQ010000016.1"/>
</dbReference>
<dbReference type="Pfam" id="PF11992">
    <property type="entry name" value="TgpA_N"/>
    <property type="match status" value="1"/>
</dbReference>
<evidence type="ECO:0000256" key="1">
    <source>
        <dbReference type="SAM" id="Phobius"/>
    </source>
</evidence>
<accession>A0A1E5IZ36</accession>
<gene>
    <name evidence="3" type="ORF">BEL05_16610</name>
</gene>
<organism evidence="3 4">
    <name type="scientific">Shewanella colwelliana</name>
    <name type="common">Alteromonas colwelliana</name>
    <dbReference type="NCBI Taxonomy" id="23"/>
    <lineage>
        <taxon>Bacteria</taxon>
        <taxon>Pseudomonadati</taxon>
        <taxon>Pseudomonadota</taxon>
        <taxon>Gammaproteobacteria</taxon>
        <taxon>Alteromonadales</taxon>
        <taxon>Shewanellaceae</taxon>
        <taxon>Shewanella</taxon>
    </lineage>
</organism>
<dbReference type="PANTHER" id="PTHR42736:SF1">
    <property type="entry name" value="PROTEIN-GLUTAMINE GAMMA-GLUTAMYLTRANSFERASE"/>
    <property type="match status" value="1"/>
</dbReference>
<name>A0A1E5IZ36_SHECO</name>
<feature type="transmembrane region" description="Helical" evidence="1">
    <location>
        <begin position="12"/>
        <end position="29"/>
    </location>
</feature>
<dbReference type="Pfam" id="PF01841">
    <property type="entry name" value="Transglut_core"/>
    <property type="match status" value="1"/>
</dbReference>
<feature type="transmembrane region" description="Helical" evidence="1">
    <location>
        <begin position="555"/>
        <end position="577"/>
    </location>
</feature>
<keyword evidence="1" id="KW-0812">Transmembrane</keyword>
<feature type="transmembrane region" description="Helical" evidence="1">
    <location>
        <begin position="130"/>
        <end position="150"/>
    </location>
</feature>
<evidence type="ECO:0000259" key="2">
    <source>
        <dbReference type="SMART" id="SM00460"/>
    </source>
</evidence>
<dbReference type="EMBL" id="MCBT01000001">
    <property type="protein sequence ID" value="OEG75842.1"/>
    <property type="molecule type" value="Genomic_DNA"/>
</dbReference>
<dbReference type="OrthoDB" id="9804872at2"/>
<dbReference type="InterPro" id="IPR052901">
    <property type="entry name" value="Bact_TGase-like"/>
</dbReference>
<evidence type="ECO:0000313" key="4">
    <source>
        <dbReference type="Proteomes" id="UP000095230"/>
    </source>
</evidence>
<protein>
    <submittedName>
        <fullName evidence="3">Transglutaminase</fullName>
    </submittedName>
</protein>
<dbReference type="InterPro" id="IPR002931">
    <property type="entry name" value="Transglutaminase-like"/>
</dbReference>
<feature type="transmembrane region" description="Helical" evidence="1">
    <location>
        <begin position="83"/>
        <end position="100"/>
    </location>
</feature>
<dbReference type="SUPFAM" id="SSF54001">
    <property type="entry name" value="Cysteine proteinases"/>
    <property type="match status" value="1"/>
</dbReference>
<dbReference type="InterPro" id="IPR021878">
    <property type="entry name" value="TgpA_N"/>
</dbReference>
<keyword evidence="1" id="KW-1133">Transmembrane helix</keyword>
<dbReference type="AlphaFoldDB" id="A0A1E5IZ36"/>
<dbReference type="SMART" id="SM00460">
    <property type="entry name" value="TGc"/>
    <property type="match status" value="1"/>
</dbReference>